<accession>A0A840AY23</accession>
<reference evidence="1 2" key="1">
    <citation type="submission" date="2020-08" db="EMBL/GenBank/DDBJ databases">
        <title>Genomic Encyclopedia of Type Strains, Phase IV (KMG-IV): sequencing the most valuable type-strain genomes for metagenomic binning, comparative biology and taxonomic classification.</title>
        <authorList>
            <person name="Goeker M."/>
        </authorList>
    </citation>
    <scope>NUCLEOTIDE SEQUENCE [LARGE SCALE GENOMIC DNA]</scope>
    <source>
        <strain evidence="1 2">DSM 29050</strain>
    </source>
</reference>
<proteinExistence type="predicted"/>
<name>A0A840AY23_9SPHN</name>
<evidence type="ECO:0000313" key="1">
    <source>
        <dbReference type="EMBL" id="MBB3941927.1"/>
    </source>
</evidence>
<protein>
    <submittedName>
        <fullName evidence="1">Uncharacterized protein</fullName>
    </submittedName>
</protein>
<dbReference type="Proteomes" id="UP000581447">
    <property type="component" value="Unassembled WGS sequence"/>
</dbReference>
<comment type="caution">
    <text evidence="1">The sequence shown here is derived from an EMBL/GenBank/DDBJ whole genome shotgun (WGS) entry which is preliminary data.</text>
</comment>
<organism evidence="1 2">
    <name type="scientific">Sphingorhabdus rigui</name>
    <dbReference type="NCBI Taxonomy" id="1282858"/>
    <lineage>
        <taxon>Bacteria</taxon>
        <taxon>Pseudomonadati</taxon>
        <taxon>Pseudomonadota</taxon>
        <taxon>Alphaproteobacteria</taxon>
        <taxon>Sphingomonadales</taxon>
        <taxon>Sphingomonadaceae</taxon>
        <taxon>Sphingorhabdus</taxon>
    </lineage>
</organism>
<keyword evidence="2" id="KW-1185">Reference proteome</keyword>
<dbReference type="EMBL" id="JACIEA010000001">
    <property type="protein sequence ID" value="MBB3941927.1"/>
    <property type="molecule type" value="Genomic_DNA"/>
</dbReference>
<gene>
    <name evidence="1" type="ORF">GGR91_000149</name>
</gene>
<sequence>MTMLHDPKVEHIITCNADNYYLSQIIYFDL</sequence>
<dbReference type="AlphaFoldDB" id="A0A840AY23"/>
<evidence type="ECO:0000313" key="2">
    <source>
        <dbReference type="Proteomes" id="UP000581447"/>
    </source>
</evidence>